<comment type="caution">
    <text evidence="11">The sequence shown here is derived from an EMBL/GenBank/DDBJ whole genome shotgun (WGS) entry which is preliminary data.</text>
</comment>
<keyword evidence="4" id="KW-0479">Metal-binding</keyword>
<sequence>MDPLWQIDDDILHLLLRYGLLDLEHPGPGLGPREISDLALTALELQAAEHGASASRRLPDRSPSPHHTLSADASGRQSNRRGQGPTEQRASATATESLDDESDIRDSDRGPCAACITTSRLMTTLPCGHRYCRACIAHMIRSGLRDEASWPPRCCAPLSEAAVRWADLHPETASTTGSPESGGMAGAARPELLLERWRARAEEMAAPRRVYCSNAACGLFIPARRHSEVWEADSAGSGRTRRRRRGAAVVAACEACGQQTCALCGTEAHGTGPCPENSEAERLRRTMEMHGWSSCGRCNSVVSLEAGCNHITCRCGWHYCHLCGAGWKTCLCPVYGGRPASGNPAQRPRVEGQIGAHRPGDPAPRPDARLVGEEFPEPPPAFFPGGVGLPGGPPADPRIGMRDMYEPFYRLAEQHVPQEEGIIAQGEPPGVIRVPWPAVIGEAAAQQQQPVQIEEIGPVYRLVPPAMVHEDNAFPQAVYYPQQYIEFQPGVVGYVPVMQQPLRQEQQIPRIAFPRAPYQIAGLPAVPLVLVPVDYNQYGANQRPQPILLLPEHQQGQQPYYAEPGPADHDGNQEFFFP</sequence>
<evidence type="ECO:0000256" key="7">
    <source>
        <dbReference type="ARBA" id="ARBA00022786"/>
    </source>
</evidence>
<dbReference type="CDD" id="cd22584">
    <property type="entry name" value="Rcat_RBR_unk"/>
    <property type="match status" value="1"/>
</dbReference>
<keyword evidence="7" id="KW-0833">Ubl conjugation pathway</keyword>
<dbReference type="Proteomes" id="UP001174694">
    <property type="component" value="Unassembled WGS sequence"/>
</dbReference>
<evidence type="ECO:0000256" key="6">
    <source>
        <dbReference type="ARBA" id="ARBA00022771"/>
    </source>
</evidence>
<dbReference type="InterPro" id="IPR018957">
    <property type="entry name" value="Znf_C3HC4_RING-type"/>
</dbReference>
<dbReference type="Pfam" id="PF00097">
    <property type="entry name" value="zf-C3HC4"/>
    <property type="match status" value="1"/>
</dbReference>
<evidence type="ECO:0000256" key="9">
    <source>
        <dbReference type="SAM" id="MobiDB-lite"/>
    </source>
</evidence>
<dbReference type="InterPro" id="IPR017907">
    <property type="entry name" value="Znf_RING_CS"/>
</dbReference>
<dbReference type="Gene3D" id="1.20.120.1750">
    <property type="match status" value="1"/>
</dbReference>
<proteinExistence type="predicted"/>
<evidence type="ECO:0000256" key="4">
    <source>
        <dbReference type="ARBA" id="ARBA00022723"/>
    </source>
</evidence>
<dbReference type="GO" id="GO:0016567">
    <property type="term" value="P:protein ubiquitination"/>
    <property type="evidence" value="ECO:0007669"/>
    <property type="project" value="InterPro"/>
</dbReference>
<evidence type="ECO:0000313" key="12">
    <source>
        <dbReference type="Proteomes" id="UP001174694"/>
    </source>
</evidence>
<reference evidence="11" key="1">
    <citation type="submission" date="2022-07" db="EMBL/GenBank/DDBJ databases">
        <title>Fungi with potential for degradation of polypropylene.</title>
        <authorList>
            <person name="Gostincar C."/>
        </authorList>
    </citation>
    <scope>NUCLEOTIDE SEQUENCE</scope>
    <source>
        <strain evidence="11">EXF-13308</strain>
    </source>
</reference>
<evidence type="ECO:0000256" key="2">
    <source>
        <dbReference type="ARBA" id="ARBA00012251"/>
    </source>
</evidence>
<accession>A0AA38RAH5</accession>
<keyword evidence="3" id="KW-0808">Transferase</keyword>
<evidence type="ECO:0000256" key="8">
    <source>
        <dbReference type="ARBA" id="ARBA00022833"/>
    </source>
</evidence>
<dbReference type="Pfam" id="PF01485">
    <property type="entry name" value="IBR"/>
    <property type="match status" value="1"/>
</dbReference>
<evidence type="ECO:0000313" key="11">
    <source>
        <dbReference type="EMBL" id="KAJ9131996.1"/>
    </source>
</evidence>
<dbReference type="InterPro" id="IPR031127">
    <property type="entry name" value="E3_UB_ligase_RBR"/>
</dbReference>
<dbReference type="InterPro" id="IPR013083">
    <property type="entry name" value="Znf_RING/FYVE/PHD"/>
</dbReference>
<name>A0AA38RAH5_9PEZI</name>
<feature type="domain" description="RING-type" evidence="10">
    <location>
        <begin position="108"/>
        <end position="341"/>
    </location>
</feature>
<dbReference type="SMART" id="SM00647">
    <property type="entry name" value="IBR"/>
    <property type="match status" value="1"/>
</dbReference>
<comment type="catalytic activity">
    <reaction evidence="1">
        <text>[E2 ubiquitin-conjugating enzyme]-S-ubiquitinyl-L-cysteine + [acceptor protein]-L-lysine = [E2 ubiquitin-conjugating enzyme]-L-cysteine + [acceptor protein]-N(6)-ubiquitinyl-L-lysine.</text>
        <dbReference type="EC" id="2.3.2.31"/>
    </reaction>
</comment>
<evidence type="ECO:0000256" key="1">
    <source>
        <dbReference type="ARBA" id="ARBA00001798"/>
    </source>
</evidence>
<dbReference type="SUPFAM" id="SSF57850">
    <property type="entry name" value="RING/U-box"/>
    <property type="match status" value="2"/>
</dbReference>
<dbReference type="EC" id="2.3.2.31" evidence="2"/>
<evidence type="ECO:0000256" key="3">
    <source>
        <dbReference type="ARBA" id="ARBA00022679"/>
    </source>
</evidence>
<dbReference type="PROSITE" id="PS00518">
    <property type="entry name" value="ZF_RING_1"/>
    <property type="match status" value="1"/>
</dbReference>
<feature type="region of interest" description="Disordered" evidence="9">
    <location>
        <begin position="50"/>
        <end position="109"/>
    </location>
</feature>
<dbReference type="InterPro" id="IPR002867">
    <property type="entry name" value="IBR_dom"/>
</dbReference>
<dbReference type="CDD" id="cd16449">
    <property type="entry name" value="RING-HC"/>
    <property type="match status" value="1"/>
</dbReference>
<gene>
    <name evidence="11" type="ORF">NKR23_g11504</name>
</gene>
<protein>
    <recommendedName>
        <fullName evidence="2">RBR-type E3 ubiquitin transferase</fullName>
        <ecNumber evidence="2">2.3.2.31</ecNumber>
    </recommendedName>
</protein>
<feature type="compositionally biased region" description="Polar residues" evidence="9">
    <location>
        <begin position="75"/>
        <end position="96"/>
    </location>
</feature>
<feature type="region of interest" description="Disordered" evidence="9">
    <location>
        <begin position="342"/>
        <end position="364"/>
    </location>
</feature>
<keyword evidence="6" id="KW-0863">Zinc-finger</keyword>
<dbReference type="GO" id="GO:0008270">
    <property type="term" value="F:zinc ion binding"/>
    <property type="evidence" value="ECO:0007669"/>
    <property type="project" value="UniProtKB-KW"/>
</dbReference>
<dbReference type="GO" id="GO:0061630">
    <property type="term" value="F:ubiquitin protein ligase activity"/>
    <property type="evidence" value="ECO:0007669"/>
    <property type="project" value="UniProtKB-EC"/>
</dbReference>
<dbReference type="InterPro" id="IPR044066">
    <property type="entry name" value="TRIAD_supradom"/>
</dbReference>
<dbReference type="PANTHER" id="PTHR11685">
    <property type="entry name" value="RBR FAMILY RING FINGER AND IBR DOMAIN-CONTAINING"/>
    <property type="match status" value="1"/>
</dbReference>
<keyword evidence="12" id="KW-1185">Reference proteome</keyword>
<dbReference type="Gene3D" id="3.30.40.10">
    <property type="entry name" value="Zinc/RING finger domain, C3HC4 (zinc finger)"/>
    <property type="match status" value="1"/>
</dbReference>
<keyword evidence="8" id="KW-0862">Zinc</keyword>
<organism evidence="11 12">
    <name type="scientific">Pleurostoma richardsiae</name>
    <dbReference type="NCBI Taxonomy" id="41990"/>
    <lineage>
        <taxon>Eukaryota</taxon>
        <taxon>Fungi</taxon>
        <taxon>Dikarya</taxon>
        <taxon>Ascomycota</taxon>
        <taxon>Pezizomycotina</taxon>
        <taxon>Sordariomycetes</taxon>
        <taxon>Sordariomycetidae</taxon>
        <taxon>Calosphaeriales</taxon>
        <taxon>Pleurostomataceae</taxon>
        <taxon>Pleurostoma</taxon>
    </lineage>
</organism>
<keyword evidence="5" id="KW-0677">Repeat</keyword>
<dbReference type="EMBL" id="JANBVO010000062">
    <property type="protein sequence ID" value="KAJ9131996.1"/>
    <property type="molecule type" value="Genomic_DNA"/>
</dbReference>
<evidence type="ECO:0000259" key="10">
    <source>
        <dbReference type="PROSITE" id="PS51873"/>
    </source>
</evidence>
<evidence type="ECO:0000256" key="5">
    <source>
        <dbReference type="ARBA" id="ARBA00022737"/>
    </source>
</evidence>
<dbReference type="AlphaFoldDB" id="A0AA38RAH5"/>
<dbReference type="PROSITE" id="PS51873">
    <property type="entry name" value="TRIAD"/>
    <property type="match status" value="1"/>
</dbReference>